<feature type="active site" description="Proton acceptor" evidence="2">
    <location>
        <position position="179"/>
    </location>
</feature>
<name>A0A2W4SCJ3_9GAMM</name>
<dbReference type="InterPro" id="IPR002641">
    <property type="entry name" value="PNPLA_dom"/>
</dbReference>
<dbReference type="Gene3D" id="3.40.1090.10">
    <property type="entry name" value="Cytosolic phospholipase A2 catalytic domain"/>
    <property type="match status" value="1"/>
</dbReference>
<sequence length="501" mass="55301">MTSSPTVHLAAPQTHGQPKRALVLPGGGLRLSYQAGILVALEEAGLSFQFMDGTSGGSLNLSMLLSGLSPEETCQRWRSLNLADTVSFLPLKEYLHVETLEGVGDADGFRNKVLPHFGIDFDRIHQVDAVLANYNVLDYGNKAVKTIPHRLIDEDMVIGGMSLPGVFPPVRKEDSIYLDTGFVQDANLLEAVKHGAEEIWVLWGLGNTGTYRGGVLNLYVQMLEVSANTALNNQLDTIRDLNARIEQGVGPYGQTRPIQVRVIRPDYPLPLDPDLYLCKINHTTLIEMGYADGKAYLRRLDELPAEIPANPTHMHDPLQGIRFQAPLQGKLDLLADQSDAAHDIQINLTVHVNDVNRFIAGPEHEARVTGHLSGSIFGSLKMIEEGRFTLECLTDKTRRIVYALSYSQDGQHYNLLAEQVLHDDQGLDLWNDLSNLSLNLFKVNAEASELVANGTLRLPLGSVKDWIQSFHVTETTGLMEKLSVTTRFARSILGGVYDAHI</sequence>
<dbReference type="SUPFAM" id="SSF52151">
    <property type="entry name" value="FabD/lysophospholipase-like"/>
    <property type="match status" value="1"/>
</dbReference>
<dbReference type="Pfam" id="PF01734">
    <property type="entry name" value="Patatin"/>
    <property type="match status" value="1"/>
</dbReference>
<evidence type="ECO:0000313" key="5">
    <source>
        <dbReference type="Proteomes" id="UP000249396"/>
    </source>
</evidence>
<proteinExistence type="predicted"/>
<dbReference type="PROSITE" id="PS51635">
    <property type="entry name" value="PNPLA"/>
    <property type="match status" value="1"/>
</dbReference>
<dbReference type="Proteomes" id="UP000249396">
    <property type="component" value="Unassembled WGS sequence"/>
</dbReference>
<comment type="caution">
    <text evidence="2">Lacks conserved residue(s) required for the propagation of feature annotation.</text>
</comment>
<comment type="caution">
    <text evidence="4">The sequence shown here is derived from an EMBL/GenBank/DDBJ whole genome shotgun (WGS) entry which is preliminary data.</text>
</comment>
<reference evidence="4 5" key="1">
    <citation type="journal article" date="2018" name="Aquat. Microb. Ecol.">
        <title>Gammaproteobacterial methanotrophs dominate.</title>
        <authorList>
            <person name="Rissanen A.J."/>
            <person name="Saarenheimo J."/>
            <person name="Tiirola M."/>
            <person name="Peura S."/>
            <person name="Aalto S.L."/>
            <person name="Karvinen A."/>
            <person name="Nykanen H."/>
        </authorList>
    </citation>
    <scope>NUCLEOTIDE SEQUENCE [LARGE SCALE GENOMIC DNA]</scope>
    <source>
        <strain evidence="4">AMbin10</strain>
    </source>
</reference>
<gene>
    <name evidence="4" type="ORF">DM484_26370</name>
</gene>
<keyword evidence="1 2" id="KW-0443">Lipid metabolism</keyword>
<dbReference type="AlphaFoldDB" id="A0A2W4SCJ3"/>
<dbReference type="GO" id="GO:0016042">
    <property type="term" value="P:lipid catabolic process"/>
    <property type="evidence" value="ECO:0007669"/>
    <property type="project" value="UniProtKB-UniRule"/>
</dbReference>
<accession>A0A2W4SCJ3</accession>
<organism evidence="4 5">
    <name type="scientific">Candidatus Methylumidiphilus alinenensis</name>
    <dbReference type="NCBI Taxonomy" id="2202197"/>
    <lineage>
        <taxon>Bacteria</taxon>
        <taxon>Pseudomonadati</taxon>
        <taxon>Pseudomonadota</taxon>
        <taxon>Gammaproteobacteria</taxon>
        <taxon>Methylococcales</taxon>
        <taxon>Candidatus Methylumidiphilus</taxon>
    </lineage>
</organism>
<dbReference type="GO" id="GO:0016787">
    <property type="term" value="F:hydrolase activity"/>
    <property type="evidence" value="ECO:0007669"/>
    <property type="project" value="UniProtKB-UniRule"/>
</dbReference>
<feature type="active site" description="Nucleophile" evidence="2">
    <location>
        <position position="55"/>
    </location>
</feature>
<evidence type="ECO:0000256" key="1">
    <source>
        <dbReference type="ARBA" id="ARBA00023098"/>
    </source>
</evidence>
<evidence type="ECO:0000256" key="2">
    <source>
        <dbReference type="PROSITE-ProRule" id="PRU01161"/>
    </source>
</evidence>
<dbReference type="InterPro" id="IPR016035">
    <property type="entry name" value="Acyl_Trfase/lysoPLipase"/>
</dbReference>
<protein>
    <submittedName>
        <fullName evidence="4">Patatin</fullName>
    </submittedName>
</protein>
<dbReference type="EMBL" id="QJPH01000522">
    <property type="protein sequence ID" value="PZN71434.1"/>
    <property type="molecule type" value="Genomic_DNA"/>
</dbReference>
<keyword evidence="2" id="KW-0378">Hydrolase</keyword>
<feature type="domain" description="PNPLA" evidence="3">
    <location>
        <begin position="22"/>
        <end position="193"/>
    </location>
</feature>
<keyword evidence="2" id="KW-0442">Lipid degradation</keyword>
<feature type="short sequence motif" description="GXSXG" evidence="2">
    <location>
        <begin position="53"/>
        <end position="57"/>
    </location>
</feature>
<evidence type="ECO:0000259" key="3">
    <source>
        <dbReference type="PROSITE" id="PS51635"/>
    </source>
</evidence>
<evidence type="ECO:0000313" key="4">
    <source>
        <dbReference type="EMBL" id="PZN71434.1"/>
    </source>
</evidence>